<evidence type="ECO:0000313" key="3">
    <source>
        <dbReference type="Proteomes" id="UP001346149"/>
    </source>
</evidence>
<accession>A0AAN7M3T2</accession>
<organism evidence="2 3">
    <name type="scientific">Trapa natans</name>
    <name type="common">Water chestnut</name>
    <dbReference type="NCBI Taxonomy" id="22666"/>
    <lineage>
        <taxon>Eukaryota</taxon>
        <taxon>Viridiplantae</taxon>
        <taxon>Streptophyta</taxon>
        <taxon>Embryophyta</taxon>
        <taxon>Tracheophyta</taxon>
        <taxon>Spermatophyta</taxon>
        <taxon>Magnoliopsida</taxon>
        <taxon>eudicotyledons</taxon>
        <taxon>Gunneridae</taxon>
        <taxon>Pentapetalae</taxon>
        <taxon>rosids</taxon>
        <taxon>malvids</taxon>
        <taxon>Myrtales</taxon>
        <taxon>Lythraceae</taxon>
        <taxon>Trapa</taxon>
    </lineage>
</organism>
<evidence type="ECO:0000313" key="2">
    <source>
        <dbReference type="EMBL" id="KAK4798656.1"/>
    </source>
</evidence>
<dbReference type="SUPFAM" id="SSF56112">
    <property type="entry name" value="Protein kinase-like (PK-like)"/>
    <property type="match status" value="1"/>
</dbReference>
<proteinExistence type="predicted"/>
<protein>
    <recommendedName>
        <fullName evidence="4">Serine-threonine/tyrosine-protein kinase catalytic domain-containing protein</fullName>
    </recommendedName>
</protein>
<gene>
    <name evidence="2" type="ORF">SAY86_030982</name>
</gene>
<sequence>MEVWVSFDSFVVKFEPGHLTARSDVYGFGVVLLELLIGRGAMEKNKPSQDHSLVEWARPILNNKKLPRILDPYGRPVLDRSCHGGRQVSPPVPQPQPQVEAID</sequence>
<comment type="caution">
    <text evidence="2">The sequence shown here is derived from an EMBL/GenBank/DDBJ whole genome shotgun (WGS) entry which is preliminary data.</text>
</comment>
<dbReference type="InterPro" id="IPR011009">
    <property type="entry name" value="Kinase-like_dom_sf"/>
</dbReference>
<evidence type="ECO:0008006" key="4">
    <source>
        <dbReference type="Google" id="ProtNLM"/>
    </source>
</evidence>
<evidence type="ECO:0000256" key="1">
    <source>
        <dbReference type="SAM" id="MobiDB-lite"/>
    </source>
</evidence>
<reference evidence="2 3" key="1">
    <citation type="journal article" date="2023" name="Hortic Res">
        <title>Pangenome of water caltrop reveals structural variations and asymmetric subgenome divergence after allopolyploidization.</title>
        <authorList>
            <person name="Zhang X."/>
            <person name="Chen Y."/>
            <person name="Wang L."/>
            <person name="Yuan Y."/>
            <person name="Fang M."/>
            <person name="Shi L."/>
            <person name="Lu R."/>
            <person name="Comes H.P."/>
            <person name="Ma Y."/>
            <person name="Chen Y."/>
            <person name="Huang G."/>
            <person name="Zhou Y."/>
            <person name="Zheng Z."/>
            <person name="Qiu Y."/>
        </authorList>
    </citation>
    <scope>NUCLEOTIDE SEQUENCE [LARGE SCALE GENOMIC DNA]</scope>
    <source>
        <strain evidence="2">F231</strain>
    </source>
</reference>
<dbReference type="InterPro" id="IPR050823">
    <property type="entry name" value="Plant_Ser_Thr_Prot_Kinase"/>
</dbReference>
<keyword evidence="3" id="KW-1185">Reference proteome</keyword>
<dbReference type="Gene3D" id="1.10.510.10">
    <property type="entry name" value="Transferase(Phosphotransferase) domain 1"/>
    <property type="match status" value="1"/>
</dbReference>
<dbReference type="AlphaFoldDB" id="A0AAN7M3T2"/>
<dbReference type="Proteomes" id="UP001346149">
    <property type="component" value="Unassembled WGS sequence"/>
</dbReference>
<dbReference type="PANTHER" id="PTHR45621">
    <property type="entry name" value="OS01G0588500 PROTEIN-RELATED"/>
    <property type="match status" value="1"/>
</dbReference>
<dbReference type="EMBL" id="JAXQNO010000005">
    <property type="protein sequence ID" value="KAK4798656.1"/>
    <property type="molecule type" value="Genomic_DNA"/>
</dbReference>
<feature type="region of interest" description="Disordered" evidence="1">
    <location>
        <begin position="80"/>
        <end position="103"/>
    </location>
</feature>
<name>A0AAN7M3T2_TRANT</name>